<reference evidence="1" key="1">
    <citation type="journal article" date="2024" name="Syst. Appl. Microbiol.">
        <title>First single-strain enrichments of Electrothrix cable bacteria, description of E. aestuarii sp. nov. and E. rattekaaiensis sp. nov., and proposal of a cable bacteria taxonomy following the rules of the SeqCode.</title>
        <authorList>
            <person name="Plum-Jensen L.E."/>
            <person name="Schramm A."/>
            <person name="Marshall I.P.G."/>
        </authorList>
    </citation>
    <scope>NUCLEOTIDE SEQUENCE</scope>
    <source>
        <strain evidence="1">Rat1</strain>
    </source>
</reference>
<dbReference type="Gene3D" id="3.30.2310.20">
    <property type="entry name" value="RelE-like"/>
    <property type="match status" value="1"/>
</dbReference>
<protein>
    <submittedName>
        <fullName evidence="1">Uncharacterized protein</fullName>
    </submittedName>
</protein>
<dbReference type="EMBL" id="CP159373">
    <property type="protein sequence ID" value="XCN71073.1"/>
    <property type="molecule type" value="Genomic_DNA"/>
</dbReference>
<evidence type="ECO:0000313" key="1">
    <source>
        <dbReference type="EMBL" id="XCN71073.1"/>
    </source>
</evidence>
<dbReference type="KEGG" id="eaj:Q3M24_12155"/>
<sequence length="162" mass="19132">MFSIFKFYRKLNCYSVMLLIRNDAQSGWAWLGYGLIGNLAGYRECRVGGDFLLIYRIDDSRKRGLVFLFEPVPILSFMSKLSKMHIKNTLNVVRPLFPVPYFPRGWGRWIRGEFLRLPVVILKFRWGTRGFLKLDNESYCHPYDFVEKNIDPLDELWLPVAV</sequence>
<reference evidence="1" key="2">
    <citation type="submission" date="2024-06" db="EMBL/GenBank/DDBJ databases">
        <authorList>
            <person name="Plum-Jensen L.E."/>
            <person name="Schramm A."/>
            <person name="Marshall I.P.G."/>
        </authorList>
    </citation>
    <scope>NUCLEOTIDE SEQUENCE</scope>
    <source>
        <strain evidence="1">Rat1</strain>
    </source>
</reference>
<dbReference type="InterPro" id="IPR035093">
    <property type="entry name" value="RelE/ParE_toxin_dom_sf"/>
</dbReference>
<dbReference type="AlphaFoldDB" id="A0AAU8LQ89"/>
<dbReference type="SUPFAM" id="SSF143011">
    <property type="entry name" value="RelE-like"/>
    <property type="match status" value="1"/>
</dbReference>
<name>A0AAU8LQ89_9BACT</name>
<gene>
    <name evidence="1" type="ORF">Q3M24_12155</name>
</gene>
<accession>A0AAU8LQ89</accession>
<proteinExistence type="predicted"/>
<organism evidence="1">
    <name type="scientific">Candidatus Electrothrix aestuarii</name>
    <dbReference type="NCBI Taxonomy" id="3062594"/>
    <lineage>
        <taxon>Bacteria</taxon>
        <taxon>Pseudomonadati</taxon>
        <taxon>Thermodesulfobacteriota</taxon>
        <taxon>Desulfobulbia</taxon>
        <taxon>Desulfobulbales</taxon>
        <taxon>Desulfobulbaceae</taxon>
        <taxon>Candidatus Electrothrix</taxon>
    </lineage>
</organism>